<dbReference type="PROSITE" id="PS51257">
    <property type="entry name" value="PROKAR_LIPOPROTEIN"/>
    <property type="match status" value="1"/>
</dbReference>
<keyword evidence="1" id="KW-0175">Coiled coil</keyword>
<sequence length="283" mass="33266">MTLIRNVVFATHFSILMIVLFSCENYKSDGFSYSIGDSGEYEEMLDIPITEQAPPRINGQEEQVDEMGLKKFIKTGGVEFESKNVVDDFVRIRQILPKYKAYIESENQVNNRYQITYTLIIKVPYLVYDSVFHQLSNIGKRVDHKYSNIEDVTSRYSDLEAKIETKKLLEKRYRELLAKAISIKDMLEIEKSLNDLRAEIDLYESRFKVLKQQIKYSTLHVRFYENLESNSLQNEKGFFVKIGNAVKEGFILLQSFIVFMFKLWPFILILVVGIFVWLRIRKV</sequence>
<feature type="transmembrane region" description="Helical" evidence="2">
    <location>
        <begin position="256"/>
        <end position="278"/>
    </location>
</feature>
<organism evidence="4 5">
    <name type="scientific">Belliella marina</name>
    <dbReference type="NCBI Taxonomy" id="1644146"/>
    <lineage>
        <taxon>Bacteria</taxon>
        <taxon>Pseudomonadati</taxon>
        <taxon>Bacteroidota</taxon>
        <taxon>Cytophagia</taxon>
        <taxon>Cytophagales</taxon>
        <taxon>Cyclobacteriaceae</taxon>
        <taxon>Belliella</taxon>
    </lineage>
</organism>
<keyword evidence="2" id="KW-1133">Transmembrane helix</keyword>
<keyword evidence="2" id="KW-0472">Membrane</keyword>
<gene>
    <name evidence="4" type="ORF">ACFSKL_03050</name>
</gene>
<feature type="coiled-coil region" evidence="1">
    <location>
        <begin position="159"/>
        <end position="213"/>
    </location>
</feature>
<keyword evidence="5" id="KW-1185">Reference proteome</keyword>
<evidence type="ECO:0000256" key="1">
    <source>
        <dbReference type="SAM" id="Coils"/>
    </source>
</evidence>
<dbReference type="EMBL" id="JBHUHR010000006">
    <property type="protein sequence ID" value="MFD2033749.1"/>
    <property type="molecule type" value="Genomic_DNA"/>
</dbReference>
<keyword evidence="2" id="KW-0812">Transmembrane</keyword>
<dbReference type="RefSeq" id="WP_376883436.1">
    <property type="nucleotide sequence ID" value="NZ_JBHUHR010000006.1"/>
</dbReference>
<dbReference type="InterPro" id="IPR025645">
    <property type="entry name" value="DUF4349"/>
</dbReference>
<evidence type="ECO:0000313" key="4">
    <source>
        <dbReference type="EMBL" id="MFD2033749.1"/>
    </source>
</evidence>
<accession>A0ABW4VI55</accession>
<evidence type="ECO:0000259" key="3">
    <source>
        <dbReference type="Pfam" id="PF14257"/>
    </source>
</evidence>
<dbReference type="Proteomes" id="UP001597361">
    <property type="component" value="Unassembled WGS sequence"/>
</dbReference>
<evidence type="ECO:0000256" key="2">
    <source>
        <dbReference type="SAM" id="Phobius"/>
    </source>
</evidence>
<feature type="domain" description="DUF4349" evidence="3">
    <location>
        <begin position="71"/>
        <end position="277"/>
    </location>
</feature>
<proteinExistence type="predicted"/>
<protein>
    <submittedName>
        <fullName evidence="4">DUF4349 domain-containing protein</fullName>
    </submittedName>
</protein>
<name>A0ABW4VI55_9BACT</name>
<comment type="caution">
    <text evidence="4">The sequence shown here is derived from an EMBL/GenBank/DDBJ whole genome shotgun (WGS) entry which is preliminary data.</text>
</comment>
<dbReference type="Pfam" id="PF14257">
    <property type="entry name" value="DUF4349"/>
    <property type="match status" value="1"/>
</dbReference>
<evidence type="ECO:0000313" key="5">
    <source>
        <dbReference type="Proteomes" id="UP001597361"/>
    </source>
</evidence>
<reference evidence="5" key="1">
    <citation type="journal article" date="2019" name="Int. J. Syst. Evol. Microbiol.">
        <title>The Global Catalogue of Microorganisms (GCM) 10K type strain sequencing project: providing services to taxonomists for standard genome sequencing and annotation.</title>
        <authorList>
            <consortium name="The Broad Institute Genomics Platform"/>
            <consortium name="The Broad Institute Genome Sequencing Center for Infectious Disease"/>
            <person name="Wu L."/>
            <person name="Ma J."/>
        </authorList>
    </citation>
    <scope>NUCLEOTIDE SEQUENCE [LARGE SCALE GENOMIC DNA]</scope>
    <source>
        <strain evidence="5">CGMCC 1.15180</strain>
    </source>
</reference>